<dbReference type="GO" id="GO:0009306">
    <property type="term" value="P:protein secretion"/>
    <property type="evidence" value="ECO:0007669"/>
    <property type="project" value="InterPro"/>
</dbReference>
<evidence type="ECO:0000256" key="4">
    <source>
        <dbReference type="ARBA" id="ARBA00022692"/>
    </source>
</evidence>
<dbReference type="EMBL" id="UHIA01000004">
    <property type="protein sequence ID" value="SUO97869.1"/>
    <property type="molecule type" value="Genomic_DNA"/>
</dbReference>
<evidence type="ECO:0000256" key="3">
    <source>
        <dbReference type="ARBA" id="ARBA00022448"/>
    </source>
</evidence>
<keyword evidence="9" id="KW-1185">Reference proteome</keyword>
<evidence type="ECO:0000259" key="7">
    <source>
        <dbReference type="Pfam" id="PF26002"/>
    </source>
</evidence>
<dbReference type="Pfam" id="PF26002">
    <property type="entry name" value="Beta-barrel_AprE"/>
    <property type="match status" value="1"/>
</dbReference>
<dbReference type="GO" id="GO:0016020">
    <property type="term" value="C:membrane"/>
    <property type="evidence" value="ECO:0007669"/>
    <property type="project" value="UniProtKB-SubCell"/>
</dbReference>
<evidence type="ECO:0000256" key="2">
    <source>
        <dbReference type="ARBA" id="ARBA00009477"/>
    </source>
</evidence>
<dbReference type="InterPro" id="IPR006144">
    <property type="entry name" value="Secretion_HlyD_CS"/>
</dbReference>
<dbReference type="InterPro" id="IPR050739">
    <property type="entry name" value="MFP"/>
</dbReference>
<dbReference type="PANTHER" id="PTHR30386:SF27">
    <property type="entry name" value="MEMBRANE FUSION PROTEIN (MFP) FAMILY PROTEIN"/>
    <property type="match status" value="1"/>
</dbReference>
<evidence type="ECO:0000313" key="8">
    <source>
        <dbReference type="EMBL" id="SUO97869.1"/>
    </source>
</evidence>
<keyword evidence="3" id="KW-0813">Transport</keyword>
<dbReference type="Proteomes" id="UP000254575">
    <property type="component" value="Unassembled WGS sequence"/>
</dbReference>
<keyword evidence="4" id="KW-0812">Transmembrane</keyword>
<dbReference type="InterPro" id="IPR058982">
    <property type="entry name" value="Beta-barrel_AprE"/>
</dbReference>
<dbReference type="Gene3D" id="2.40.30.170">
    <property type="match status" value="1"/>
</dbReference>
<dbReference type="PANTHER" id="PTHR30386">
    <property type="entry name" value="MEMBRANE FUSION SUBUNIT OF EMRAB-TOLC MULTIDRUG EFFLUX PUMP"/>
    <property type="match status" value="1"/>
</dbReference>
<sequence>MQQLAVHTIGGVVTAAQSVMVIVPDDYQLHASVWILNKDIGFIRQGQPAVIKIEAFPYTRYGYITGKVEHISYDAIENEKLGLIYAATIKLDKDTLMIDGQPVRLSAGMNLTAEIKTGKRSVLDYLLSPLQTKLDESLKQR</sequence>
<evidence type="ECO:0000256" key="5">
    <source>
        <dbReference type="ARBA" id="ARBA00022989"/>
    </source>
</evidence>
<evidence type="ECO:0000256" key="6">
    <source>
        <dbReference type="ARBA" id="ARBA00023136"/>
    </source>
</evidence>
<proteinExistence type="inferred from homology"/>
<evidence type="ECO:0000256" key="1">
    <source>
        <dbReference type="ARBA" id="ARBA00004167"/>
    </source>
</evidence>
<organism evidence="8 9">
    <name type="scientific">Suttonella indologenes</name>
    <dbReference type="NCBI Taxonomy" id="13276"/>
    <lineage>
        <taxon>Bacteria</taxon>
        <taxon>Pseudomonadati</taxon>
        <taxon>Pseudomonadota</taxon>
        <taxon>Gammaproteobacteria</taxon>
        <taxon>Cardiobacteriales</taxon>
        <taxon>Cardiobacteriaceae</taxon>
        <taxon>Suttonella</taxon>
    </lineage>
</organism>
<dbReference type="PRINTS" id="PR01490">
    <property type="entry name" value="RTXTOXIND"/>
</dbReference>
<name>A0A380MZ84_9GAMM</name>
<gene>
    <name evidence="8" type="primary">hlyD</name>
    <name evidence="8" type="ORF">NCTC10717_01660</name>
</gene>
<protein>
    <submittedName>
        <fullName evidence="8">Hemolysin secretion protein D, plasmid</fullName>
    </submittedName>
</protein>
<keyword evidence="5" id="KW-1133">Transmembrane helix</keyword>
<dbReference type="AlphaFoldDB" id="A0A380MZ84"/>
<reference evidence="8 9" key="1">
    <citation type="submission" date="2018-06" db="EMBL/GenBank/DDBJ databases">
        <authorList>
            <consortium name="Pathogen Informatics"/>
            <person name="Doyle S."/>
        </authorList>
    </citation>
    <scope>NUCLEOTIDE SEQUENCE [LARGE SCALE GENOMIC DNA]</scope>
    <source>
        <strain evidence="8 9">NCTC10717</strain>
    </source>
</reference>
<comment type="similarity">
    <text evidence="2">Belongs to the membrane fusion protein (MFP) (TC 8.A.1) family.</text>
</comment>
<evidence type="ECO:0000313" key="9">
    <source>
        <dbReference type="Proteomes" id="UP000254575"/>
    </source>
</evidence>
<keyword evidence="6" id="KW-0472">Membrane</keyword>
<accession>A0A380MZ84</accession>
<feature type="domain" description="AprE-like beta-barrel" evidence="7">
    <location>
        <begin position="31"/>
        <end position="118"/>
    </location>
</feature>
<comment type="subcellular location">
    <subcellularLocation>
        <location evidence="1">Membrane</location>
        <topology evidence="1">Single-pass membrane protein</topology>
    </subcellularLocation>
</comment>
<dbReference type="PROSITE" id="PS00543">
    <property type="entry name" value="HLYD_FAMILY"/>
    <property type="match status" value="1"/>
</dbReference>